<proteinExistence type="predicted"/>
<comment type="caution">
    <text evidence="1">The sequence shown here is derived from an EMBL/GenBank/DDBJ whole genome shotgun (WGS) entry which is preliminary data.</text>
</comment>
<dbReference type="Proteomes" id="UP000754495">
    <property type="component" value="Unassembled WGS sequence"/>
</dbReference>
<dbReference type="RefSeq" id="WP_167112157.1">
    <property type="nucleotide sequence ID" value="NZ_JAANOU010000001.1"/>
</dbReference>
<name>A0ABX0SRN0_9PSEU</name>
<protein>
    <submittedName>
        <fullName evidence="1">Uncharacterized protein</fullName>
    </submittedName>
</protein>
<keyword evidence="2" id="KW-1185">Reference proteome</keyword>
<dbReference type="EMBL" id="JAANOU010000001">
    <property type="protein sequence ID" value="NIH79149.1"/>
    <property type="molecule type" value="Genomic_DNA"/>
</dbReference>
<organism evidence="1 2">
    <name type="scientific">Amycolatopsis viridis</name>
    <dbReference type="NCBI Taxonomy" id="185678"/>
    <lineage>
        <taxon>Bacteria</taxon>
        <taxon>Bacillati</taxon>
        <taxon>Actinomycetota</taxon>
        <taxon>Actinomycetes</taxon>
        <taxon>Pseudonocardiales</taxon>
        <taxon>Pseudonocardiaceae</taxon>
        <taxon>Amycolatopsis</taxon>
    </lineage>
</organism>
<reference evidence="1 2" key="1">
    <citation type="submission" date="2020-03" db="EMBL/GenBank/DDBJ databases">
        <title>Sequencing the genomes of 1000 actinobacteria strains.</title>
        <authorList>
            <person name="Klenk H.-P."/>
        </authorList>
    </citation>
    <scope>NUCLEOTIDE SEQUENCE [LARGE SCALE GENOMIC DNA]</scope>
    <source>
        <strain evidence="1 2">DSM 45668</strain>
    </source>
</reference>
<sequence>MVEDVSANPALNPTRRWEDSVGVRNELSFIVQGSTPADRIDFLRELLDAGEMELSGSRPRELAVFFNEVAAAFGFVPMIEFGAESCRLTPDVMAPLRTVLSPSYRPE</sequence>
<gene>
    <name evidence="1" type="ORF">FHX46_001679</name>
</gene>
<evidence type="ECO:0000313" key="1">
    <source>
        <dbReference type="EMBL" id="NIH79149.1"/>
    </source>
</evidence>
<evidence type="ECO:0000313" key="2">
    <source>
        <dbReference type="Proteomes" id="UP000754495"/>
    </source>
</evidence>
<accession>A0ABX0SRN0</accession>